<dbReference type="EMBL" id="LAZR01008145">
    <property type="protein sequence ID" value="KKM80655.1"/>
    <property type="molecule type" value="Genomic_DNA"/>
</dbReference>
<sequence>MLEIVPWPCGTSCKLTEWRCPWECMFRLYHGNNSEHSRDFPYALPAASDFVLTQPPGGHQTSMPKAVIDWLISIHRYESPPETEREV</sequence>
<accession>A0A0F9MVH4</accession>
<name>A0A0F9MVH4_9ZZZZ</name>
<organism evidence="1">
    <name type="scientific">marine sediment metagenome</name>
    <dbReference type="NCBI Taxonomy" id="412755"/>
    <lineage>
        <taxon>unclassified sequences</taxon>
        <taxon>metagenomes</taxon>
        <taxon>ecological metagenomes</taxon>
    </lineage>
</organism>
<comment type="caution">
    <text evidence="1">The sequence shown here is derived from an EMBL/GenBank/DDBJ whole genome shotgun (WGS) entry which is preliminary data.</text>
</comment>
<evidence type="ECO:0000313" key="1">
    <source>
        <dbReference type="EMBL" id="KKM80655.1"/>
    </source>
</evidence>
<dbReference type="AlphaFoldDB" id="A0A0F9MVH4"/>
<proteinExistence type="predicted"/>
<reference evidence="1" key="1">
    <citation type="journal article" date="2015" name="Nature">
        <title>Complex archaea that bridge the gap between prokaryotes and eukaryotes.</title>
        <authorList>
            <person name="Spang A."/>
            <person name="Saw J.H."/>
            <person name="Jorgensen S.L."/>
            <person name="Zaremba-Niedzwiedzka K."/>
            <person name="Martijn J."/>
            <person name="Lind A.E."/>
            <person name="van Eijk R."/>
            <person name="Schleper C."/>
            <person name="Guy L."/>
            <person name="Ettema T.J."/>
        </authorList>
    </citation>
    <scope>NUCLEOTIDE SEQUENCE</scope>
</reference>
<protein>
    <submittedName>
        <fullName evidence="1">Uncharacterized protein</fullName>
    </submittedName>
</protein>
<gene>
    <name evidence="1" type="ORF">LCGC14_1337590</name>
</gene>